<gene>
    <name evidence="1" type="ORF">HZF05_09205</name>
</gene>
<dbReference type="EMBL" id="JACEIB010000006">
    <property type="protein sequence ID" value="MBA2934276.1"/>
    <property type="molecule type" value="Genomic_DNA"/>
</dbReference>
<dbReference type="Pfam" id="PF14014">
    <property type="entry name" value="DUF4230"/>
    <property type="match status" value="1"/>
</dbReference>
<dbReference type="AlphaFoldDB" id="A0A838L811"/>
<organism evidence="1 2">
    <name type="scientific">Sphingomonas chungangi</name>
    <dbReference type="NCBI Taxonomy" id="2683589"/>
    <lineage>
        <taxon>Bacteria</taxon>
        <taxon>Pseudomonadati</taxon>
        <taxon>Pseudomonadota</taxon>
        <taxon>Alphaproteobacteria</taxon>
        <taxon>Sphingomonadales</taxon>
        <taxon>Sphingomonadaceae</taxon>
        <taxon>Sphingomonas</taxon>
    </lineage>
</organism>
<evidence type="ECO:0000313" key="2">
    <source>
        <dbReference type="Proteomes" id="UP000570166"/>
    </source>
</evidence>
<reference evidence="1 2" key="1">
    <citation type="submission" date="2020-07" db="EMBL/GenBank/DDBJ databases">
        <authorList>
            <person name="Sun Q."/>
        </authorList>
    </citation>
    <scope>NUCLEOTIDE SEQUENCE [LARGE SCALE GENOMIC DNA]</scope>
    <source>
        <strain evidence="1 2">CGMCC 1.13654</strain>
    </source>
</reference>
<dbReference type="InterPro" id="IPR025324">
    <property type="entry name" value="DUF4230"/>
</dbReference>
<keyword evidence="2" id="KW-1185">Reference proteome</keyword>
<name>A0A838L811_9SPHN</name>
<protein>
    <submittedName>
        <fullName evidence="1">DUF4230 domain-containing protein</fullName>
    </submittedName>
</protein>
<comment type="caution">
    <text evidence="1">The sequence shown here is derived from an EMBL/GenBank/DDBJ whole genome shotgun (WGS) entry which is preliminary data.</text>
</comment>
<proteinExistence type="predicted"/>
<dbReference type="RefSeq" id="WP_160365776.1">
    <property type="nucleotide sequence ID" value="NZ_JACEIB010000006.1"/>
</dbReference>
<dbReference type="Proteomes" id="UP000570166">
    <property type="component" value="Unassembled WGS sequence"/>
</dbReference>
<accession>A0A838L811</accession>
<sequence>MKTVLKVLLGIVLGFALVAGGVLVAGKRMFDHFWSPDPESIATASLQGLQAQSRLTALVASYVAVVTSSQHRFGLSAQRTLIMPGRVRYEVDLGQMKPGDVTWDKDSHRLDVTLPPLMIEGPEVDPQRIKAYDGGGLLLRFTDSGEALDAKNQQAARTELIEQAREPSPVAIAKQAARQAVAQSFALPLKAAGMEPKVRVRFRGEAFADDQPFTPMDFARPWQDVIANSR</sequence>
<evidence type="ECO:0000313" key="1">
    <source>
        <dbReference type="EMBL" id="MBA2934276.1"/>
    </source>
</evidence>